<evidence type="ECO:0000256" key="1">
    <source>
        <dbReference type="ARBA" id="ARBA00004651"/>
    </source>
</evidence>
<dbReference type="GO" id="GO:0005886">
    <property type="term" value="C:plasma membrane"/>
    <property type="evidence" value="ECO:0007669"/>
    <property type="project" value="UniProtKB-SubCell"/>
</dbReference>
<proteinExistence type="predicted"/>
<feature type="transmembrane region" description="Helical" evidence="6">
    <location>
        <begin position="59"/>
        <end position="77"/>
    </location>
</feature>
<keyword evidence="2" id="KW-1003">Cell membrane</keyword>
<reference evidence="8 9" key="1">
    <citation type="submission" date="2016-10" db="EMBL/GenBank/DDBJ databases">
        <title>Evaluation of Human, Veterinary and Environmental Mycobacterium chelonae Isolates by Core Genome Phylogenomic Analysis, Targeted Gene Comparison, and Anti-microbial Susceptibility Patterns: A Tale of Mistaken Identities.</title>
        <authorList>
            <person name="Fogelson S.B."/>
            <person name="Camus A.C."/>
            <person name="Lorenz W."/>
            <person name="Vasireddy R."/>
            <person name="Vasireddy S."/>
            <person name="Smith T."/>
            <person name="Brown-Elliott B.A."/>
            <person name="Wallace R.J.Jr."/>
            <person name="Hasan N.A."/>
            <person name="Reischl U."/>
            <person name="Sanchez S."/>
        </authorList>
    </citation>
    <scope>NUCLEOTIDE SEQUENCE [LARGE SCALE GENOMIC DNA]</scope>
    <source>
        <strain evidence="8 9">1559</strain>
    </source>
</reference>
<keyword evidence="4 6" id="KW-1133">Transmembrane helix</keyword>
<dbReference type="GeneID" id="57169371"/>
<evidence type="ECO:0000259" key="7">
    <source>
        <dbReference type="Pfam" id="PF09924"/>
    </source>
</evidence>
<evidence type="ECO:0000256" key="6">
    <source>
        <dbReference type="SAM" id="Phobius"/>
    </source>
</evidence>
<dbReference type="OrthoDB" id="9801152at2"/>
<feature type="domain" description="Phosphatidylglycerol lysyltransferase C-terminal" evidence="7">
    <location>
        <begin position="141"/>
        <end position="437"/>
    </location>
</feature>
<dbReference type="RefSeq" id="WP_070939695.1">
    <property type="nucleotide sequence ID" value="NZ_MLIK01000024.1"/>
</dbReference>
<dbReference type="STRING" id="948102.BKG76_21345"/>
<dbReference type="GO" id="GO:0016755">
    <property type="term" value="F:aminoacyltransferase activity"/>
    <property type="evidence" value="ECO:0007669"/>
    <property type="project" value="TreeGrafter"/>
</dbReference>
<evidence type="ECO:0000256" key="4">
    <source>
        <dbReference type="ARBA" id="ARBA00022989"/>
    </source>
</evidence>
<sequence length="469" mass="51533">MLEPSATTTHVRIAERIAVHSDSRSARLVSAGTLLFVTGWLVLLVAHSGYLKHPDFDETLWPLTVLFCVGFIARGIFLGRPVTYGHAAWAGVAILIALGVDVLQFERTGDALVVAAGLILMWPTSAAPQPEALAEVCALVAKTSDDPLAVFAMHSLKSYYFNADRSAAIAYRTRAGFAVVGGDPIGDESRFPSLVRDFAAMCRSHGWRIAILGCSERRLSLWGDSREVGHRLHAIAVGRDVVVDVQTFDMVGRKYRNLRQGMQRTHNSGVTTEIVDERSLDGARRTELQQVMELSHGGRFERGFSMILDGALLGRYPGIRLIIARDNRGVVQGFHRYVTSGGGSDVSLDVPWRRPGAPNGLDERLTIDMIARAKAEGARRLSLAFAAFPEIFAERDRTRAQQICYSAIHILDPLIALESLYRYLRKFHALGEARYVLVQMSTVPLVAFALLSLEFAPRMRPKVAAGPAT</sequence>
<feature type="transmembrane region" description="Helical" evidence="6">
    <location>
        <begin position="83"/>
        <end position="103"/>
    </location>
</feature>
<comment type="subcellular location">
    <subcellularLocation>
        <location evidence="1">Cell membrane</location>
        <topology evidence="1">Multi-pass membrane protein</topology>
    </subcellularLocation>
</comment>
<dbReference type="InterPro" id="IPR024320">
    <property type="entry name" value="LPG_synthase_C"/>
</dbReference>
<dbReference type="InterPro" id="IPR051211">
    <property type="entry name" value="PG_lysyltransferase"/>
</dbReference>
<keyword evidence="3 6" id="KW-0812">Transmembrane</keyword>
<dbReference type="Pfam" id="PF09924">
    <property type="entry name" value="LPG_synthase_C"/>
    <property type="match status" value="1"/>
</dbReference>
<evidence type="ECO:0000256" key="3">
    <source>
        <dbReference type="ARBA" id="ARBA00022692"/>
    </source>
</evidence>
<evidence type="ECO:0000256" key="2">
    <source>
        <dbReference type="ARBA" id="ARBA00022475"/>
    </source>
</evidence>
<dbReference type="PANTHER" id="PTHR34697">
    <property type="entry name" value="PHOSPHATIDYLGLYCEROL LYSYLTRANSFERASE"/>
    <property type="match status" value="1"/>
</dbReference>
<comment type="caution">
    <text evidence="8">The sequence shown here is derived from an EMBL/GenBank/DDBJ whole genome shotgun (WGS) entry which is preliminary data.</text>
</comment>
<gene>
    <name evidence="8" type="ORF">BKG76_21345</name>
</gene>
<keyword evidence="5 6" id="KW-0472">Membrane</keyword>
<feature type="transmembrane region" description="Helical" evidence="6">
    <location>
        <begin position="28"/>
        <end position="47"/>
    </location>
</feature>
<evidence type="ECO:0000313" key="9">
    <source>
        <dbReference type="Proteomes" id="UP000179616"/>
    </source>
</evidence>
<accession>A0A1S1L3F1</accession>
<dbReference type="EMBL" id="MLIK01000024">
    <property type="protein sequence ID" value="OHU19044.1"/>
    <property type="molecule type" value="Genomic_DNA"/>
</dbReference>
<evidence type="ECO:0000256" key="5">
    <source>
        <dbReference type="ARBA" id="ARBA00023136"/>
    </source>
</evidence>
<dbReference type="Proteomes" id="UP000179616">
    <property type="component" value="Unassembled WGS sequence"/>
</dbReference>
<protein>
    <recommendedName>
        <fullName evidence="7">Phosphatidylglycerol lysyltransferase C-terminal domain-containing protein</fullName>
    </recommendedName>
</protein>
<evidence type="ECO:0000313" key="8">
    <source>
        <dbReference type="EMBL" id="OHU19044.1"/>
    </source>
</evidence>
<dbReference type="AlphaFoldDB" id="A0A1S1L3F1"/>
<organism evidence="8 9">
    <name type="scientific">Mycobacteroides franklinii</name>
    <dbReference type="NCBI Taxonomy" id="948102"/>
    <lineage>
        <taxon>Bacteria</taxon>
        <taxon>Bacillati</taxon>
        <taxon>Actinomycetota</taxon>
        <taxon>Actinomycetes</taxon>
        <taxon>Mycobacteriales</taxon>
        <taxon>Mycobacteriaceae</taxon>
        <taxon>Mycobacteroides</taxon>
    </lineage>
</organism>
<dbReference type="PANTHER" id="PTHR34697:SF2">
    <property type="entry name" value="PHOSPHATIDYLGLYCEROL LYSYLTRANSFERASE"/>
    <property type="match status" value="1"/>
</dbReference>
<name>A0A1S1L3F1_9MYCO</name>
<dbReference type="GO" id="GO:0055091">
    <property type="term" value="P:phospholipid homeostasis"/>
    <property type="evidence" value="ECO:0007669"/>
    <property type="project" value="TreeGrafter"/>
</dbReference>